<dbReference type="AlphaFoldDB" id="C4XTJ5"/>
<sequence>MAAAACRAIGNQPEAVGMMRLAFRVFRGLDTVSDPQSVAYDRRSGACALAVATDVEILDSGRRLARRPGRVKVADGHWRDGWNAPDGTAYAVVDHVLCEVRPGPATRDLATLATLGPVRFAALGDLVFWDNGVEAGLIQDGQAVAWGGKLFPVASEAGRHVSPAPGGGVLAGFAGRVWWADGRDLRYTAGAGRWHFYKTGAGSIPMPADIAMLRPVDNGLYVGTALGVYFLAGTDPIKGMPRLLASPEPVTAVGSDVAVRADALSSRIPPAAACLWTSRSGIHGGLADGVVLNLTHSQVAMDAPALRAAAVWLPSTRRYVVVLHP</sequence>
<dbReference type="Proteomes" id="UP000009071">
    <property type="component" value="Chromosome"/>
</dbReference>
<reference evidence="1 2" key="1">
    <citation type="journal article" date="2009" name="Genome Res.">
        <title>Whole genome sequence of Desulfovibrio magneticus strain RS-1 revealed common gene clusters in magnetotactic bacteria.</title>
        <authorList>
            <person name="Nakazawa H."/>
            <person name="Arakaki A."/>
            <person name="Narita-Yamada S."/>
            <person name="Yashiro I."/>
            <person name="Jinno K."/>
            <person name="Aoki N."/>
            <person name="Tsuruyama A."/>
            <person name="Okamura Y."/>
            <person name="Tanikawa S."/>
            <person name="Fujita N."/>
            <person name="Takeyama H."/>
            <person name="Matsunaga T."/>
        </authorList>
    </citation>
    <scope>NUCLEOTIDE SEQUENCE [LARGE SCALE GENOMIC DNA]</scope>
    <source>
        <strain evidence="2">ATCC 700980 / DSM 13731 / RS-1</strain>
    </source>
</reference>
<dbReference type="STRING" id="573370.DMR_25010"/>
<protein>
    <submittedName>
        <fullName evidence="1">Uncharacterized protein</fullName>
    </submittedName>
</protein>
<dbReference type="HOGENOM" id="CLU_920491_0_0_7"/>
<dbReference type="EMBL" id="AP010904">
    <property type="protein sequence ID" value="BAH75992.1"/>
    <property type="molecule type" value="Genomic_DNA"/>
</dbReference>
<dbReference type="eggNOG" id="ENOG5032Y9C">
    <property type="taxonomic scope" value="Bacteria"/>
</dbReference>
<evidence type="ECO:0000313" key="2">
    <source>
        <dbReference type="Proteomes" id="UP000009071"/>
    </source>
</evidence>
<dbReference type="KEGG" id="dma:DMR_25010"/>
<name>C4XTJ5_SOLM1</name>
<gene>
    <name evidence="1" type="ordered locus">DMR_25010</name>
</gene>
<evidence type="ECO:0000313" key="1">
    <source>
        <dbReference type="EMBL" id="BAH75992.1"/>
    </source>
</evidence>
<organism evidence="1 2">
    <name type="scientific">Solidesulfovibrio magneticus (strain ATCC 700980 / DSM 13731 / RS-1)</name>
    <name type="common">Desulfovibrio magneticus</name>
    <dbReference type="NCBI Taxonomy" id="573370"/>
    <lineage>
        <taxon>Bacteria</taxon>
        <taxon>Pseudomonadati</taxon>
        <taxon>Thermodesulfobacteriota</taxon>
        <taxon>Desulfovibrionia</taxon>
        <taxon>Desulfovibrionales</taxon>
        <taxon>Desulfovibrionaceae</taxon>
        <taxon>Solidesulfovibrio</taxon>
    </lineage>
</organism>
<keyword evidence="2" id="KW-1185">Reference proteome</keyword>
<accession>C4XTJ5</accession>
<proteinExistence type="predicted"/>